<dbReference type="EMBL" id="MK072551">
    <property type="protein sequence ID" value="AYV87253.1"/>
    <property type="molecule type" value="Genomic_DNA"/>
</dbReference>
<proteinExistence type="predicted"/>
<name>A0A3G5ALN2_9VIRU</name>
<protein>
    <submittedName>
        <fullName evidence="1">Uncharacterized protein</fullName>
    </submittedName>
</protein>
<organism evidence="1">
    <name type="scientific">Sylvanvirus sp</name>
    <dbReference type="NCBI Taxonomy" id="2487774"/>
    <lineage>
        <taxon>Viruses</taxon>
    </lineage>
</organism>
<reference evidence="1" key="1">
    <citation type="submission" date="2018-10" db="EMBL/GenBank/DDBJ databases">
        <title>Hidden diversity of soil giant viruses.</title>
        <authorList>
            <person name="Schulz F."/>
            <person name="Alteio L."/>
            <person name="Goudeau D."/>
            <person name="Ryan E.M."/>
            <person name="Malmstrom R.R."/>
            <person name="Blanchard J."/>
            <person name="Woyke T."/>
        </authorList>
    </citation>
    <scope>NUCLEOTIDE SEQUENCE</scope>
    <source>
        <strain evidence="1">SYV1</strain>
    </source>
</reference>
<accession>A0A3G5ALN2</accession>
<gene>
    <name evidence="1" type="ORF">Sylvanvirus45_1</name>
</gene>
<sequence>MLEQPTYQLKQAMVEWLGLIEEIMRIANRLAKSNVKSLTTDPHISTLSSSNSSVTATPSVQIPVNTPYAQFRLAAHTLQLHQLQQLAPAQREYESLKLIYQQLSQHLMVYKQKRASIMTQPEQLKQWLNVNGLNVSGLNVNGLGSLPVTVNSMTSSTTFDSLSLLTRPDLHHLVNSNHTIESIERRARDLQHQLQTLSIPKVTKLVSSTKQWERASTFVANIPGWTNEWSSTLSDESRLIQAIRSHRHLFAQQTMGQMQVAHFEIETNLSTVKEVHHKGGDHVLASLRKSTQDMLTTLQSTWSAMQPQVQDLFLL</sequence>
<evidence type="ECO:0000313" key="1">
    <source>
        <dbReference type="EMBL" id="AYV87253.1"/>
    </source>
</evidence>
<feature type="non-terminal residue" evidence="1">
    <location>
        <position position="315"/>
    </location>
</feature>